<dbReference type="FunFam" id="3.40.50.1470:FF:000001">
    <property type="entry name" value="Peptidyl-tRNA hydrolase"/>
    <property type="match status" value="1"/>
</dbReference>
<dbReference type="CDD" id="cd00462">
    <property type="entry name" value="PTH"/>
    <property type="match status" value="1"/>
</dbReference>
<evidence type="ECO:0000256" key="2">
    <source>
        <dbReference type="ARBA" id="ARBA00022555"/>
    </source>
</evidence>
<dbReference type="EMBL" id="CAFBQU010000012">
    <property type="protein sequence ID" value="CAB5063888.1"/>
    <property type="molecule type" value="Genomic_DNA"/>
</dbReference>
<dbReference type="InterPro" id="IPR001328">
    <property type="entry name" value="Pept_tRNA_hydro"/>
</dbReference>
<dbReference type="PANTHER" id="PTHR17224">
    <property type="entry name" value="PEPTIDYL-TRNA HYDROLASE"/>
    <property type="match status" value="1"/>
</dbReference>
<dbReference type="InterPro" id="IPR018171">
    <property type="entry name" value="Pept_tRNA_hydro_CS"/>
</dbReference>
<dbReference type="InterPro" id="IPR036416">
    <property type="entry name" value="Pept_tRNA_hydro_sf"/>
</dbReference>
<dbReference type="Gene3D" id="3.40.50.1470">
    <property type="entry name" value="Peptidyl-tRNA hydrolase"/>
    <property type="match status" value="1"/>
</dbReference>
<dbReference type="NCBIfam" id="TIGR00447">
    <property type="entry name" value="pth"/>
    <property type="match status" value="1"/>
</dbReference>
<dbReference type="GO" id="GO:0000049">
    <property type="term" value="F:tRNA binding"/>
    <property type="evidence" value="ECO:0007669"/>
    <property type="project" value="UniProtKB-KW"/>
</dbReference>
<dbReference type="EMBL" id="CAFBPN010000018">
    <property type="protein sequence ID" value="CAB5015297.1"/>
    <property type="molecule type" value="Genomic_DNA"/>
</dbReference>
<evidence type="ECO:0000256" key="1">
    <source>
        <dbReference type="ARBA" id="ARBA00013260"/>
    </source>
</evidence>
<proteinExistence type="inferred from homology"/>
<evidence type="ECO:0000256" key="3">
    <source>
        <dbReference type="ARBA" id="ARBA00022801"/>
    </source>
</evidence>
<gene>
    <name evidence="6" type="ORF">UFOPK4098_00536</name>
    <name evidence="7" type="ORF">UFOPK4347_00656</name>
</gene>
<dbReference type="Pfam" id="PF01195">
    <property type="entry name" value="Pept_tRNA_hydro"/>
    <property type="match status" value="1"/>
</dbReference>
<dbReference type="GO" id="GO:0004045">
    <property type="term" value="F:peptidyl-tRNA hydrolase activity"/>
    <property type="evidence" value="ECO:0007669"/>
    <property type="project" value="UniProtKB-EC"/>
</dbReference>
<dbReference type="AlphaFoldDB" id="A0A6J7QCA3"/>
<name>A0A6J7QCA3_9ZZZZ</name>
<keyword evidence="2" id="KW-0820">tRNA-binding</keyword>
<evidence type="ECO:0000256" key="4">
    <source>
        <dbReference type="ARBA" id="ARBA00022884"/>
    </source>
</evidence>
<dbReference type="HAMAP" id="MF_00083">
    <property type="entry name" value="Pept_tRNA_hydro_bact"/>
    <property type="match status" value="1"/>
</dbReference>
<dbReference type="SUPFAM" id="SSF53178">
    <property type="entry name" value="Peptidyl-tRNA hydrolase-like"/>
    <property type="match status" value="1"/>
</dbReference>
<dbReference type="PANTHER" id="PTHR17224:SF1">
    <property type="entry name" value="PEPTIDYL-TRNA HYDROLASE"/>
    <property type="match status" value="1"/>
</dbReference>
<keyword evidence="3" id="KW-0378">Hydrolase</keyword>
<protein>
    <recommendedName>
        <fullName evidence="1">peptidyl-tRNA hydrolase</fullName>
        <ecNumber evidence="1">3.1.1.29</ecNumber>
    </recommendedName>
</protein>
<accession>A0A6J7QCA3</accession>
<keyword evidence="4" id="KW-0694">RNA-binding</keyword>
<organism evidence="6">
    <name type="scientific">freshwater metagenome</name>
    <dbReference type="NCBI Taxonomy" id="449393"/>
    <lineage>
        <taxon>unclassified sequences</taxon>
        <taxon>metagenomes</taxon>
        <taxon>ecological metagenomes</taxon>
    </lineage>
</organism>
<dbReference type="EC" id="3.1.1.29" evidence="1"/>
<evidence type="ECO:0000256" key="5">
    <source>
        <dbReference type="ARBA" id="ARBA00038063"/>
    </source>
</evidence>
<dbReference type="PROSITE" id="PS01195">
    <property type="entry name" value="PEPT_TRNA_HYDROL_1"/>
    <property type="match status" value="1"/>
</dbReference>
<dbReference type="PROSITE" id="PS01196">
    <property type="entry name" value="PEPT_TRNA_HYDROL_2"/>
    <property type="match status" value="1"/>
</dbReference>
<evidence type="ECO:0000313" key="7">
    <source>
        <dbReference type="EMBL" id="CAB5063888.1"/>
    </source>
</evidence>
<evidence type="ECO:0000313" key="6">
    <source>
        <dbReference type="EMBL" id="CAB5015297.1"/>
    </source>
</evidence>
<reference evidence="6" key="1">
    <citation type="submission" date="2020-05" db="EMBL/GenBank/DDBJ databases">
        <authorList>
            <person name="Chiriac C."/>
            <person name="Salcher M."/>
            <person name="Ghai R."/>
            <person name="Kavagutti S V."/>
        </authorList>
    </citation>
    <scope>NUCLEOTIDE SEQUENCE</scope>
</reference>
<sequence length="199" mass="21506">MLWLVVGLGNPGKKYEQTRHNVGQCAIDELCRRWNVSLREGKDKASVGETTLRDVAGNDHKVVFAVPTTFMNESGQAVRLLMKRHNLKFDSDIAQLIIVHDELDLEPGVVRAKVGGGLAGHNGLRSITSHLSTQDYARVRIGVGKPPSADEGADHVLRKVGPADRVVLDAAVVIAADVVESFILRGSAVTMNTYNTATS</sequence>
<comment type="similarity">
    <text evidence="5">Belongs to the PTH family.</text>
</comment>